<feature type="domain" description="DUF4159" evidence="1">
    <location>
        <begin position="56"/>
        <end position="273"/>
    </location>
</feature>
<dbReference type="EMBL" id="DQ084250">
    <property type="protein sequence ID" value="AAY89261.1"/>
    <property type="molecule type" value="Genomic_DNA"/>
</dbReference>
<evidence type="ECO:0000259" key="1">
    <source>
        <dbReference type="Pfam" id="PF13709"/>
    </source>
</evidence>
<reference evidence="2" key="2">
    <citation type="journal article" date="2005" name="J. Bacteriol.">
        <title>MtdC, a novel class of methylene tetrahydromethanopterin dehydrogenases.</title>
        <authorList>
            <person name="Vorholt J.A."/>
            <person name="Kalyuzhnaya M.G."/>
            <person name="Hagemeier C.H."/>
            <person name="Lidstrom M.E."/>
            <person name="Chistoserdova L."/>
        </authorList>
    </citation>
    <scope>NUCLEOTIDE SEQUENCE</scope>
</reference>
<dbReference type="Pfam" id="PF13709">
    <property type="entry name" value="DUF4159"/>
    <property type="match status" value="1"/>
</dbReference>
<accession>Q4JIQ3</accession>
<name>Q4JIQ3_9BACT</name>
<evidence type="ECO:0000313" key="2">
    <source>
        <dbReference type="EMBL" id="AAY89261.1"/>
    </source>
</evidence>
<dbReference type="AlphaFoldDB" id="Q4JIQ3"/>
<dbReference type="Gene3D" id="3.40.50.12140">
    <property type="entry name" value="Domain of unknown function DUF4159"/>
    <property type="match status" value="1"/>
</dbReference>
<protein>
    <recommendedName>
        <fullName evidence="1">DUF4159 domain-containing protein</fullName>
    </recommendedName>
</protein>
<sequence>MSAGLQVMGRDWRRNSWLVAVGSVLLAATVLAQFGGGPRGRFVVKPNIRYDGRFTFVRLKYTTAPGGFWYGGWPAWGHGHPLAEQNLMRIMNEVTYLGPHTDEINTLTLDDPDLFKYPVAYIIEVDWWAMTDREAAALRTYLQKGGFVIVDDFKPQRFRGGAGEYGTGWQVFADDMKRVLPDVKFFEMRASHPIFHAFFEINRLDIIPQAYIGGQPVFRGVYEDNDPTKRLQMMIDYNTDISQFWEWSGTGLRPVDDTNEAYKLGVNYLIYGLTH</sequence>
<organism evidence="2">
    <name type="scientific">uncultured bacterium BAC10-10</name>
    <dbReference type="NCBI Taxonomy" id="333372"/>
    <lineage>
        <taxon>Bacteria</taxon>
        <taxon>environmental samples</taxon>
    </lineage>
</organism>
<dbReference type="InterPro" id="IPR025297">
    <property type="entry name" value="DUF4159"/>
</dbReference>
<proteinExistence type="predicted"/>
<reference evidence="2" key="1">
    <citation type="journal article" date="2005" name="Appl. Environ. Microbiol.">
        <title>Highly divergent genes for methanopterin-linked C1 transfer reactions in Lake Washington, assessed via metagenomic analysis and mRNA detection.</title>
        <authorList>
            <person name="Kalyuzhnaya M.G."/>
            <person name="Bowerman S."/>
            <person name="Nercessian O."/>
            <person name="Lidstrom M.E."/>
            <person name="Chistoserdova L."/>
        </authorList>
    </citation>
    <scope>NUCLEOTIDE SEQUENCE</scope>
</reference>